<evidence type="ECO:0000313" key="2">
    <source>
        <dbReference type="EMBL" id="OPF14954.1"/>
    </source>
</evidence>
<evidence type="ECO:0000313" key="3">
    <source>
        <dbReference type="Proteomes" id="UP000189835"/>
    </source>
</evidence>
<keyword evidence="1" id="KW-1133">Transmembrane helix</keyword>
<reference evidence="2 3" key="1">
    <citation type="submission" date="2017-02" db="EMBL/GenBank/DDBJ databases">
        <title>Genome sequence of Microcystis aeruginosa KW.</title>
        <authorList>
            <person name="Oh H.-M."/>
            <person name="Ahn C.-Y."/>
            <person name="Jeong H."/>
            <person name="Srivastava A."/>
            <person name="Lee H.-G."/>
            <person name="Kang S.-R."/>
        </authorList>
    </citation>
    <scope>NUCLEOTIDE SEQUENCE [LARGE SCALE GENOMIC DNA]</scope>
    <source>
        <strain evidence="2 3">KW</strain>
    </source>
</reference>
<feature type="transmembrane region" description="Helical" evidence="1">
    <location>
        <begin position="27"/>
        <end position="49"/>
    </location>
</feature>
<protein>
    <submittedName>
        <fullName evidence="2">Uncharacterized protein</fullName>
    </submittedName>
</protein>
<comment type="caution">
    <text evidence="2">The sequence shown here is derived from an EMBL/GenBank/DDBJ whole genome shotgun (WGS) entry which is preliminary data.</text>
</comment>
<sequence length="143" mass="16393">MSTNLSLARSKFENLLVLNTSGGIMELLIVLIVGSVTGLGVGYGLCFFLQQKSLNKKDGKINQISAAFKKERYYSIQLEEIQKIKEYRVSELQKILESRWMALEKFEEFQLNKLQKLEESYRDLSSDKIVTIQALNGGSREEY</sequence>
<accession>A0A1V4BLI9</accession>
<gene>
    <name evidence="2" type="ORF">B1L04_20425</name>
</gene>
<keyword evidence="1" id="KW-0812">Transmembrane</keyword>
<proteinExistence type="predicted"/>
<name>A0A1V4BLI9_MICAE</name>
<dbReference type="Proteomes" id="UP000189835">
    <property type="component" value="Unassembled WGS sequence"/>
</dbReference>
<dbReference type="AlphaFoldDB" id="A0A1V4BLI9"/>
<dbReference type="EMBL" id="MVGR01000005">
    <property type="protein sequence ID" value="OPF14954.1"/>
    <property type="molecule type" value="Genomic_DNA"/>
</dbReference>
<keyword evidence="1" id="KW-0472">Membrane</keyword>
<evidence type="ECO:0000256" key="1">
    <source>
        <dbReference type="SAM" id="Phobius"/>
    </source>
</evidence>
<organism evidence="2 3">
    <name type="scientific">Microcystis aeruginosa KW</name>
    <dbReference type="NCBI Taxonomy" id="1960155"/>
    <lineage>
        <taxon>Bacteria</taxon>
        <taxon>Bacillati</taxon>
        <taxon>Cyanobacteriota</taxon>
        <taxon>Cyanophyceae</taxon>
        <taxon>Oscillatoriophycideae</taxon>
        <taxon>Chroococcales</taxon>
        <taxon>Microcystaceae</taxon>
        <taxon>Microcystis</taxon>
    </lineage>
</organism>
<dbReference type="RefSeq" id="WP_044034714.1">
    <property type="nucleotide sequence ID" value="NZ_MVGR01000005.1"/>
</dbReference>